<dbReference type="Gene3D" id="1.10.10.160">
    <property type="match status" value="1"/>
</dbReference>
<proteinExistence type="inferred from homology"/>
<keyword evidence="5 10" id="KW-0347">Helicase</keyword>
<keyword evidence="8 10" id="KW-0238">DNA-binding</keyword>
<evidence type="ECO:0000256" key="9">
    <source>
        <dbReference type="ARBA" id="ARBA00023204"/>
    </source>
</evidence>
<dbReference type="GO" id="GO:0003677">
    <property type="term" value="F:DNA binding"/>
    <property type="evidence" value="ECO:0007669"/>
    <property type="project" value="UniProtKB-UniRule"/>
</dbReference>
<keyword evidence="1 10" id="KW-0540">Nuclease</keyword>
<dbReference type="HAMAP" id="MF_01486">
    <property type="entry name" value="RecC"/>
    <property type="match status" value="1"/>
</dbReference>
<evidence type="ECO:0000256" key="4">
    <source>
        <dbReference type="ARBA" id="ARBA00022801"/>
    </source>
</evidence>
<dbReference type="NCBIfam" id="TIGR01450">
    <property type="entry name" value="recC"/>
    <property type="match status" value="1"/>
</dbReference>
<dbReference type="Gene3D" id="1.10.10.990">
    <property type="match status" value="1"/>
</dbReference>
<evidence type="ECO:0000313" key="12">
    <source>
        <dbReference type="EMBL" id="AMO24365.1"/>
    </source>
</evidence>
<comment type="function">
    <text evidence="10">A helicase/nuclease that prepares dsDNA breaks (DSB) for recombinational DNA repair. Binds to DSBs and unwinds DNA via a highly rapid and processive ATP-dependent bidirectional helicase activity. Unwinds dsDNA until it encounters a Chi (crossover hotspot instigator) sequence from the 3' direction. Cuts ssDNA a few nucleotides 3' to the Chi site. The properties and activities of the enzyme are changed at Chi. The Chi-altered holoenzyme produces a long 3'-ssDNA overhang and facilitates RecA-binding to the ssDNA for homologous DNA recombination and repair. Holoenzyme degrades any linearized DNA that is unable to undergo homologous recombination. In the holoenzyme this subunit recognizes the wild-type Chi sequence, and when added to isolated RecB increases its ATP-dependent helicase processivity.</text>
</comment>
<dbReference type="GO" id="GO:0000724">
    <property type="term" value="P:double-strand break repair via homologous recombination"/>
    <property type="evidence" value="ECO:0007669"/>
    <property type="project" value="UniProtKB-UniRule"/>
</dbReference>
<dbReference type="Gene3D" id="3.40.50.10930">
    <property type="match status" value="1"/>
</dbReference>
<evidence type="ECO:0000313" key="13">
    <source>
        <dbReference type="Proteomes" id="UP000070433"/>
    </source>
</evidence>
<feature type="domain" description="RecC C-terminal" evidence="11">
    <location>
        <begin position="841"/>
        <end position="1087"/>
    </location>
</feature>
<dbReference type="InterPro" id="IPR013986">
    <property type="entry name" value="DExx_box_DNA_helicase_dom_sf"/>
</dbReference>
<dbReference type="PIRSF" id="PIRSF000980">
    <property type="entry name" value="RecC"/>
    <property type="match status" value="1"/>
</dbReference>
<dbReference type="SUPFAM" id="SSF52980">
    <property type="entry name" value="Restriction endonuclease-like"/>
    <property type="match status" value="1"/>
</dbReference>
<evidence type="ECO:0000256" key="7">
    <source>
        <dbReference type="ARBA" id="ARBA00022840"/>
    </source>
</evidence>
<evidence type="ECO:0000259" key="11">
    <source>
        <dbReference type="Pfam" id="PF17946"/>
    </source>
</evidence>
<keyword evidence="7 10" id="KW-0067">ATP-binding</keyword>
<dbReference type="GO" id="GO:0008854">
    <property type="term" value="F:exodeoxyribonuclease V activity"/>
    <property type="evidence" value="ECO:0007669"/>
    <property type="project" value="InterPro"/>
</dbReference>
<dbReference type="InterPro" id="IPR027417">
    <property type="entry name" value="P-loop_NTPase"/>
</dbReference>
<evidence type="ECO:0000256" key="10">
    <source>
        <dbReference type="HAMAP-Rule" id="MF_01486"/>
    </source>
</evidence>
<keyword evidence="3 10" id="KW-0227">DNA damage</keyword>
<dbReference type="GO" id="GO:0003678">
    <property type="term" value="F:DNA helicase activity"/>
    <property type="evidence" value="ECO:0007669"/>
    <property type="project" value="UniProtKB-UniRule"/>
</dbReference>
<evidence type="ECO:0000256" key="8">
    <source>
        <dbReference type="ARBA" id="ARBA00023125"/>
    </source>
</evidence>
<sequence length="1151" mass="128472">MALTSESLTPGFMVVHGNHPEALCELMVAWMKAHPLAPLEDEVVLVQSSGIAQWLKLALAADVTAGGAGVAAAVRTRLPAQALWDVYRAVLGREQVPPQSPFDKSQLPWWLMRLLPGLLAQPEFEPLRRFLDSDEDGRKKYQLAVRLADLLDQYQVYRADWLARWAQGEDVLALAGDERIALPEAMRWQPLLWRALLQDAKQEGKLAASRAQVHEDFLQAVGRWQGQAPAGLPRRVTVFGVSSLPAQTLEALAAVSRWSQVLLCVHNPCRHDWSHIVAERDVQRARRQQRRPGLARAGDDALHLDTHPLLAAWGRQGRDFVRLLDEYDRRDAYEAQFQAIDQRIDLFSSNPGDSLLRQLQDDILELRPLAETQSQWPPVAPHDSSIAFHIAHGPQREVEVLHDQLLKAFSEDPTLQPRDVIVMVPDITDYAAHIQAVFGPVEPGDARYLPFYIADQGQRQRDPLLGAIEQLLSLPESRLGASSVLDLLHVPALRARFGIDEDQLPLVRQWVDGANIRWGLHASHRGALDLPERIEGNSWAFGLRRMLLGYAVGEGEHWNGIEPMVDVGGLEAALLGPLVRLADALEKHWGELREPGAPEQWAQRLQQLLDDFFEAADGTADGLTLLRARAALQEWRQACEDAQLSEPLTLAVVRDHWLGRLEPQGLRQPFFAGGVTFASLMPMRAIPFRWVALLGMNDGDYPRSRPPMDFDLMARDHRPGDRSRREDDRYLFLEALLSARDHLHLSWVGRSIQDNELRPASVLVAQLRDHLAAGWRLQGDPGQDLLAALTVEHRLQPFHPAYFDGSSPRLFSYAGEWRRSLAAGELPPAAPGVLAPPANGRAITLKQLGDFLKNPARAFLRQRLRIHFGDDDPVTRDEEPFDLDGLENWQLQDELIRAQKAAVDTGGGREEALAAALARITRRGDLPHGAFGAQVLAQLEEPMPKLFEAYVEQLQRWPQVLADEPLEWSAAGDDPLQLHDWLTGLRTNEAGERCRLVLASTGIVSGRNQAWRLEQLLPHWAAHLAGHLGGAGMTTVILSKAGQALLPPLPPESVQAWWAALLQAWDEGMRRPLPFAPQPAMAWLKADAADAAQEAEKAHAEELKRDLSFARAYPDFDALWDEGAFVTWIDRLLRPLRDQLRTPGPQGEGGS</sequence>
<keyword evidence="2 10" id="KW-0547">Nucleotide-binding</keyword>
<evidence type="ECO:0000256" key="2">
    <source>
        <dbReference type="ARBA" id="ARBA00022741"/>
    </source>
</evidence>
<gene>
    <name evidence="10" type="primary">recC</name>
    <name evidence="12" type="ORF">UC35_17825</name>
</gene>
<accession>A0A127JWT4</accession>
<dbReference type="InterPro" id="IPR011335">
    <property type="entry name" value="Restrct_endonuc-II-like"/>
</dbReference>
<name>A0A127JWT4_9BURK</name>
<dbReference type="Gene3D" id="3.40.50.300">
    <property type="entry name" value="P-loop containing nucleotide triphosphate hydrolases"/>
    <property type="match status" value="2"/>
</dbReference>
<reference evidence="12 13" key="1">
    <citation type="journal article" date="2014" name="Int. J. Syst. Evol. Microbiol.">
        <title>Ramlibacter solisilvae sp. nov., isolated from forest soil, and emended description of the genus Ramlibacter.</title>
        <authorList>
            <person name="Lee H.J."/>
            <person name="Lee S.H."/>
            <person name="Lee S.S."/>
            <person name="Lee J.S."/>
            <person name="Kim Y."/>
            <person name="Kim S.C."/>
            <person name="Jeon C.O."/>
        </authorList>
    </citation>
    <scope>NUCLEOTIDE SEQUENCE [LARGE SCALE GENOMIC DNA]</scope>
    <source>
        <strain evidence="12 13">5-10</strain>
    </source>
</reference>
<dbReference type="SUPFAM" id="SSF52540">
    <property type="entry name" value="P-loop containing nucleoside triphosphate hydrolases"/>
    <property type="match status" value="2"/>
</dbReference>
<organism evidence="12 13">
    <name type="scientific">Ramlibacter tataouinensis</name>
    <dbReference type="NCBI Taxonomy" id="94132"/>
    <lineage>
        <taxon>Bacteria</taxon>
        <taxon>Pseudomonadati</taxon>
        <taxon>Pseudomonadota</taxon>
        <taxon>Betaproteobacteria</taxon>
        <taxon>Burkholderiales</taxon>
        <taxon>Comamonadaceae</taxon>
        <taxon>Ramlibacter</taxon>
    </lineage>
</organism>
<dbReference type="GO" id="GO:0009338">
    <property type="term" value="C:exodeoxyribonuclease V complex"/>
    <property type="evidence" value="ECO:0007669"/>
    <property type="project" value="InterPro"/>
</dbReference>
<comment type="similarity">
    <text evidence="10">Belongs to the RecC family.</text>
</comment>
<keyword evidence="13" id="KW-1185">Reference proteome</keyword>
<evidence type="ECO:0000256" key="6">
    <source>
        <dbReference type="ARBA" id="ARBA00022839"/>
    </source>
</evidence>
<dbReference type="OrthoDB" id="9762834at2"/>
<evidence type="ECO:0000256" key="1">
    <source>
        <dbReference type="ARBA" id="ARBA00022722"/>
    </source>
</evidence>
<dbReference type="EMBL" id="CP010951">
    <property type="protein sequence ID" value="AMO24365.1"/>
    <property type="molecule type" value="Genomic_DNA"/>
</dbReference>
<evidence type="ECO:0000256" key="3">
    <source>
        <dbReference type="ARBA" id="ARBA00022763"/>
    </source>
</evidence>
<dbReference type="Proteomes" id="UP000070433">
    <property type="component" value="Chromosome"/>
</dbReference>
<comment type="miscellaneous">
    <text evidence="10">In the RecBCD complex, RecB has a slow 3'-5' helicase, an exonuclease activity and loads RecA onto ssDNA, RecD has a fast 5'-3' helicase activity, while RecC stimulates the ATPase and processivity of the RecB helicase and contributes to recognition of the Chi site.</text>
</comment>
<dbReference type="PATRIC" id="fig|94132.3.peg.3643"/>
<keyword evidence="6 10" id="KW-0269">Exonuclease</keyword>
<protein>
    <recommendedName>
        <fullName evidence="10">RecBCD enzyme subunit RecC</fullName>
    </recommendedName>
    <alternativeName>
        <fullName evidence="10">Exonuclease V subunit RecC</fullName>
        <shortName evidence="10">ExoV subunit RecC</shortName>
    </alternativeName>
    <alternativeName>
        <fullName evidence="10">Helicase/nuclease RecBCD subunit RecC</fullName>
    </alternativeName>
</protein>
<keyword evidence="4 10" id="KW-0378">Hydrolase</keyword>
<dbReference type="RefSeq" id="WP_061502052.1">
    <property type="nucleotide sequence ID" value="NZ_CP010951.1"/>
</dbReference>
<evidence type="ECO:0000256" key="5">
    <source>
        <dbReference type="ARBA" id="ARBA00022806"/>
    </source>
</evidence>
<comment type="subunit">
    <text evidence="10">Heterotrimer of RecB, RecC and RecD. All subunits contribute to DNA-binding.</text>
</comment>
<dbReference type="InterPro" id="IPR006697">
    <property type="entry name" value="RecC"/>
</dbReference>
<dbReference type="Pfam" id="PF04257">
    <property type="entry name" value="Exonuc_V_gamma"/>
    <property type="match status" value="1"/>
</dbReference>
<dbReference type="Pfam" id="PF17946">
    <property type="entry name" value="RecC_C"/>
    <property type="match status" value="1"/>
</dbReference>
<dbReference type="GO" id="GO:0005524">
    <property type="term" value="F:ATP binding"/>
    <property type="evidence" value="ECO:0007669"/>
    <property type="project" value="UniProtKB-UniRule"/>
</dbReference>
<dbReference type="AlphaFoldDB" id="A0A127JWT4"/>
<keyword evidence="9 10" id="KW-0234">DNA repair</keyword>
<dbReference type="InterPro" id="IPR041500">
    <property type="entry name" value="RecC_C"/>
</dbReference>
<dbReference type="PANTHER" id="PTHR30591:SF1">
    <property type="entry name" value="RECBCD ENZYME SUBUNIT RECC"/>
    <property type="match status" value="1"/>
</dbReference>
<dbReference type="PANTHER" id="PTHR30591">
    <property type="entry name" value="RECBCD ENZYME SUBUNIT RECC"/>
    <property type="match status" value="1"/>
</dbReference>